<organism evidence="1 2">
    <name type="scientific">Labilibaculum filiforme</name>
    <dbReference type="NCBI Taxonomy" id="1940526"/>
    <lineage>
        <taxon>Bacteria</taxon>
        <taxon>Pseudomonadati</taxon>
        <taxon>Bacteroidota</taxon>
        <taxon>Bacteroidia</taxon>
        <taxon>Marinilabiliales</taxon>
        <taxon>Marinifilaceae</taxon>
        <taxon>Labilibaculum</taxon>
    </lineage>
</organism>
<evidence type="ECO:0000313" key="2">
    <source>
        <dbReference type="Proteomes" id="UP000233535"/>
    </source>
</evidence>
<accession>A0A2N3HQ80</accession>
<name>A0A2N3HQ80_9BACT</name>
<keyword evidence="2" id="KW-1185">Reference proteome</keyword>
<evidence type="ECO:0000313" key="1">
    <source>
        <dbReference type="EMBL" id="PKQ60201.1"/>
    </source>
</evidence>
<dbReference type="Proteomes" id="UP000233535">
    <property type="component" value="Unassembled WGS sequence"/>
</dbReference>
<reference evidence="1 2" key="1">
    <citation type="journal article" date="2017" name="Front. Microbiol.">
        <title>Labilibaculum manganireducens gen. nov., sp. nov. and Labilibaculum filiforme sp. nov., Novel Bacteroidetes Isolated from Subsurface Sediments of the Baltic Sea.</title>
        <authorList>
            <person name="Vandieken V."/>
            <person name="Marshall I.P."/>
            <person name="Niemann H."/>
            <person name="Engelen B."/>
            <person name="Cypionka H."/>
        </authorList>
    </citation>
    <scope>NUCLEOTIDE SEQUENCE [LARGE SCALE GENOMIC DNA]</scope>
    <source>
        <strain evidence="1 2">59.16B</strain>
    </source>
</reference>
<evidence type="ECO:0008006" key="3">
    <source>
        <dbReference type="Google" id="ProtNLM"/>
    </source>
</evidence>
<sequence>MLLVKKMCINKYIMDRIKILKQLESARNKYKPEEIKTLIVGEAPPDSIERFFYYEDVKKADYLFLGIIGVLYPSLKNQYMDSKRNPVIKEQILKKFVHDGFFLLDLFEFPVSMNTDTDNEAVNKLIIKIDGLGINKAPLVLIKANVYDTAFVPLRRKFNVTDKRIDFPSCGNQQKFHDKFSEVIKRLG</sequence>
<dbReference type="EMBL" id="MVDD01000034">
    <property type="protein sequence ID" value="PKQ60201.1"/>
    <property type="molecule type" value="Genomic_DNA"/>
</dbReference>
<dbReference type="AlphaFoldDB" id="A0A2N3HQ80"/>
<protein>
    <recommendedName>
        <fullName evidence="3">Uracil-DNA glycosylase-like domain-containing protein</fullName>
    </recommendedName>
</protein>
<comment type="caution">
    <text evidence="1">The sequence shown here is derived from an EMBL/GenBank/DDBJ whole genome shotgun (WGS) entry which is preliminary data.</text>
</comment>
<gene>
    <name evidence="1" type="ORF">BZG02_20350</name>
</gene>
<proteinExistence type="predicted"/>